<reference evidence="1" key="1">
    <citation type="submission" date="2021-06" db="EMBL/GenBank/DDBJ databases">
        <authorList>
            <person name="Kallberg Y."/>
            <person name="Tangrot J."/>
            <person name="Rosling A."/>
        </authorList>
    </citation>
    <scope>NUCLEOTIDE SEQUENCE</scope>
    <source>
        <strain evidence="1">MA461A</strain>
    </source>
</reference>
<dbReference type="Proteomes" id="UP000789920">
    <property type="component" value="Unassembled WGS sequence"/>
</dbReference>
<evidence type="ECO:0000313" key="1">
    <source>
        <dbReference type="EMBL" id="CAG8848191.1"/>
    </source>
</evidence>
<gene>
    <name evidence="1" type="ORF">RPERSI_LOCUS34995</name>
</gene>
<proteinExistence type="predicted"/>
<keyword evidence="2" id="KW-1185">Reference proteome</keyword>
<accession>A0ACA9SXA6</accession>
<feature type="non-terminal residue" evidence="1">
    <location>
        <position position="1"/>
    </location>
</feature>
<comment type="caution">
    <text evidence="1">The sequence shown here is derived from an EMBL/GenBank/DDBJ whole genome shotgun (WGS) entry which is preliminary data.</text>
</comment>
<dbReference type="EMBL" id="CAJVQC010159645">
    <property type="protein sequence ID" value="CAG8848191.1"/>
    <property type="molecule type" value="Genomic_DNA"/>
</dbReference>
<name>A0ACA9SXA6_9GLOM</name>
<feature type="non-terminal residue" evidence="1">
    <location>
        <position position="84"/>
    </location>
</feature>
<sequence length="84" mass="9644">PTNKSLSKNKLPENKLDNISKSPLFFTSANTITIQDHLNRLGSNISQAIIKKNKYIVEEYDLSSLLFKYIGYIYIITEDKEFAT</sequence>
<organism evidence="1 2">
    <name type="scientific">Racocetra persica</name>
    <dbReference type="NCBI Taxonomy" id="160502"/>
    <lineage>
        <taxon>Eukaryota</taxon>
        <taxon>Fungi</taxon>
        <taxon>Fungi incertae sedis</taxon>
        <taxon>Mucoromycota</taxon>
        <taxon>Glomeromycotina</taxon>
        <taxon>Glomeromycetes</taxon>
        <taxon>Diversisporales</taxon>
        <taxon>Gigasporaceae</taxon>
        <taxon>Racocetra</taxon>
    </lineage>
</organism>
<protein>
    <submittedName>
        <fullName evidence="1">9807_t:CDS:1</fullName>
    </submittedName>
</protein>
<evidence type="ECO:0000313" key="2">
    <source>
        <dbReference type="Proteomes" id="UP000789920"/>
    </source>
</evidence>